<comment type="caution">
    <text evidence="5">The sequence shown here is derived from an EMBL/GenBank/DDBJ whole genome shotgun (WGS) entry which is preliminary data.</text>
</comment>
<evidence type="ECO:0000256" key="2">
    <source>
        <dbReference type="ARBA" id="ARBA00022604"/>
    </source>
</evidence>
<evidence type="ECO:0000256" key="1">
    <source>
        <dbReference type="ARBA" id="ARBA00022448"/>
    </source>
</evidence>
<gene>
    <name evidence="5" type="ORF">MERR_LOCUS15248</name>
</gene>
<feature type="domain" description="Agenet" evidence="4">
    <location>
        <begin position="3"/>
        <end position="75"/>
    </location>
</feature>
<keyword evidence="6" id="KW-1185">Reference proteome</keyword>
<sequence>MQSPITNDPKVEVSYGKDGFKGAWYSAILEETPTKSGPDNLLRVRYTTLLKENTWTPLTQSVDKSFVRPVPPKDLNDVVAVFEEGSAVDAYYKNGWWRGLVLKRKEEAEGTTYMVYLDSSQQPDLIQCERKQLRAHLDWTGSKWVRPEELVNSEFSPGTMVELRELESDWCPAMIIKEVVEEKGKSFVVKYCDHNFLTKSGIRTVDSRKVRPRQPHCPVGECELLESVEVFNGSVWRRGVVRGILTLEGRYMVTFWGAKSASQFSYSDLRPPMEWVDGKWYKRPKQKAGIFGKCDTRKRKRGDVEDNPDLNDTVLSSDRTLIVVKDSAANVEDTRKVLPFAKKSPIWKAYEAMEVFKTLPQSPHFSPLSETKADFREGCALGMMATFSNLLEKFKDLDTDVTISELDSMKDSFTELEQHGFDVERPLLRIEKLLAFKDRRVNILKKREGFEEEMMVESSKKREAEQEFSDMERKMVEIRYKILILQWQEADLGVQKKVAKERKDAAYKNICERESCGRELGAELEDVEFDFETLLSAPW</sequence>
<keyword evidence="1" id="KW-0813">Transport</keyword>
<dbReference type="InterPro" id="IPR008395">
    <property type="entry name" value="Agenet-like_dom"/>
</dbReference>
<name>A0A6D2ID97_9BRAS</name>
<evidence type="ECO:0000259" key="4">
    <source>
        <dbReference type="SMART" id="SM00743"/>
    </source>
</evidence>
<dbReference type="AlphaFoldDB" id="A0A6D2ID97"/>
<dbReference type="OrthoDB" id="687110at2759"/>
<evidence type="ECO:0000313" key="6">
    <source>
        <dbReference type="Proteomes" id="UP000467841"/>
    </source>
</evidence>
<dbReference type="PANTHER" id="PTHR31917:SF77">
    <property type="entry name" value="DUF724 DOMAIN-CONTAINING PROTEIN 2"/>
    <property type="match status" value="1"/>
</dbReference>
<feature type="domain" description="Agenet" evidence="4">
    <location>
        <begin position="80"/>
        <end position="141"/>
    </location>
</feature>
<dbReference type="SMART" id="SM00743">
    <property type="entry name" value="Agenet"/>
    <property type="match status" value="4"/>
</dbReference>
<dbReference type="CDD" id="cd20405">
    <property type="entry name" value="Tudor_Agenet_AtDUF_rpt1_3"/>
    <property type="match status" value="1"/>
</dbReference>
<keyword evidence="2" id="KW-0341">Growth regulation</keyword>
<evidence type="ECO:0000313" key="5">
    <source>
        <dbReference type="EMBL" id="CAA7028013.1"/>
    </source>
</evidence>
<dbReference type="EMBL" id="CACVBM020001063">
    <property type="protein sequence ID" value="CAA7028013.1"/>
    <property type="molecule type" value="Genomic_DNA"/>
</dbReference>
<dbReference type="CDD" id="cd20406">
    <property type="entry name" value="Tudor_Agenet_AtDUF_rpt2_4"/>
    <property type="match status" value="2"/>
</dbReference>
<evidence type="ECO:0000256" key="3">
    <source>
        <dbReference type="SAM" id="Coils"/>
    </source>
</evidence>
<dbReference type="InterPro" id="IPR007930">
    <property type="entry name" value="DUF724"/>
</dbReference>
<dbReference type="Proteomes" id="UP000467841">
    <property type="component" value="Unassembled WGS sequence"/>
</dbReference>
<organism evidence="5 6">
    <name type="scientific">Microthlaspi erraticum</name>
    <dbReference type="NCBI Taxonomy" id="1685480"/>
    <lineage>
        <taxon>Eukaryota</taxon>
        <taxon>Viridiplantae</taxon>
        <taxon>Streptophyta</taxon>
        <taxon>Embryophyta</taxon>
        <taxon>Tracheophyta</taxon>
        <taxon>Spermatophyta</taxon>
        <taxon>Magnoliopsida</taxon>
        <taxon>eudicotyledons</taxon>
        <taxon>Gunneridae</taxon>
        <taxon>Pentapetalae</taxon>
        <taxon>rosids</taxon>
        <taxon>malvids</taxon>
        <taxon>Brassicales</taxon>
        <taxon>Brassicaceae</taxon>
        <taxon>Coluteocarpeae</taxon>
        <taxon>Microthlaspi</taxon>
    </lineage>
</organism>
<dbReference type="PANTHER" id="PTHR31917">
    <property type="entry name" value="AGENET DOMAIN-CONTAINING PROTEIN-RELATED"/>
    <property type="match status" value="1"/>
</dbReference>
<keyword evidence="3" id="KW-0175">Coiled coil</keyword>
<reference evidence="5" key="1">
    <citation type="submission" date="2020-01" db="EMBL/GenBank/DDBJ databases">
        <authorList>
            <person name="Mishra B."/>
        </authorList>
    </citation>
    <scope>NUCLEOTIDE SEQUENCE [LARGE SCALE GENOMIC DNA]</scope>
</reference>
<dbReference type="Pfam" id="PF05641">
    <property type="entry name" value="Agenet"/>
    <property type="match status" value="2"/>
</dbReference>
<feature type="domain" description="Agenet" evidence="4">
    <location>
        <begin position="153"/>
        <end position="218"/>
    </location>
</feature>
<protein>
    <recommendedName>
        <fullName evidence="4">Agenet domain-containing protein</fullName>
    </recommendedName>
</protein>
<dbReference type="InterPro" id="IPR014002">
    <property type="entry name" value="Agenet_dom_plant"/>
</dbReference>
<proteinExistence type="predicted"/>
<feature type="coiled-coil region" evidence="3">
    <location>
        <begin position="447"/>
        <end position="481"/>
    </location>
</feature>
<feature type="domain" description="Agenet" evidence="4">
    <location>
        <begin position="220"/>
        <end position="277"/>
    </location>
</feature>
<dbReference type="Pfam" id="PF05266">
    <property type="entry name" value="DUF724"/>
    <property type="match status" value="1"/>
</dbReference>
<accession>A0A6D2ID97</accession>